<gene>
    <name evidence="1" type="ORF">GCM10023191_063230</name>
</gene>
<evidence type="ECO:0000313" key="2">
    <source>
        <dbReference type="Proteomes" id="UP001500503"/>
    </source>
</evidence>
<sequence length="50" mass="5483">MDPYTVVNMVMQELARRGVKSHYGPEINLREAAEHAAAMLDAMGAPVVEI</sequence>
<evidence type="ECO:0000313" key="1">
    <source>
        <dbReference type="EMBL" id="GAA4506316.1"/>
    </source>
</evidence>
<protein>
    <submittedName>
        <fullName evidence="1">Uncharacterized protein</fullName>
    </submittedName>
</protein>
<proteinExistence type="predicted"/>
<reference evidence="2" key="1">
    <citation type="journal article" date="2019" name="Int. J. Syst. Evol. Microbiol.">
        <title>The Global Catalogue of Microorganisms (GCM) 10K type strain sequencing project: providing services to taxonomists for standard genome sequencing and annotation.</title>
        <authorList>
            <consortium name="The Broad Institute Genomics Platform"/>
            <consortium name="The Broad Institute Genome Sequencing Center for Infectious Disease"/>
            <person name="Wu L."/>
            <person name="Ma J."/>
        </authorList>
    </citation>
    <scope>NUCLEOTIDE SEQUENCE [LARGE SCALE GENOMIC DNA]</scope>
    <source>
        <strain evidence="2">JCM 17933</strain>
    </source>
</reference>
<keyword evidence="2" id="KW-1185">Reference proteome</keyword>
<accession>A0ABP8QMP2</accession>
<comment type="caution">
    <text evidence="1">The sequence shown here is derived from an EMBL/GenBank/DDBJ whole genome shotgun (WGS) entry which is preliminary data.</text>
</comment>
<dbReference type="Proteomes" id="UP001500503">
    <property type="component" value="Unassembled WGS sequence"/>
</dbReference>
<dbReference type="RefSeq" id="WP_345470059.1">
    <property type="nucleotide sequence ID" value="NZ_BAABHF010000039.1"/>
</dbReference>
<dbReference type="EMBL" id="BAABHF010000039">
    <property type="protein sequence ID" value="GAA4506316.1"/>
    <property type="molecule type" value="Genomic_DNA"/>
</dbReference>
<organism evidence="1 2">
    <name type="scientific">Actinoallomurus oryzae</name>
    <dbReference type="NCBI Taxonomy" id="502180"/>
    <lineage>
        <taxon>Bacteria</taxon>
        <taxon>Bacillati</taxon>
        <taxon>Actinomycetota</taxon>
        <taxon>Actinomycetes</taxon>
        <taxon>Streptosporangiales</taxon>
        <taxon>Thermomonosporaceae</taxon>
        <taxon>Actinoallomurus</taxon>
    </lineage>
</organism>
<name>A0ABP8QMP2_9ACTN</name>